<feature type="DNA-binding region" description="H-T-H motif" evidence="4">
    <location>
        <begin position="36"/>
        <end position="55"/>
    </location>
</feature>
<dbReference type="Pfam" id="PF14246">
    <property type="entry name" value="TetR_C_7"/>
    <property type="match status" value="1"/>
</dbReference>
<dbReference type="EMBL" id="JACIED010000008">
    <property type="protein sequence ID" value="MBB4010431.1"/>
    <property type="molecule type" value="Genomic_DNA"/>
</dbReference>
<dbReference type="Gene3D" id="1.10.357.10">
    <property type="entry name" value="Tetracycline Repressor, domain 2"/>
    <property type="match status" value="1"/>
</dbReference>
<keyword evidence="2 4" id="KW-0238">DNA-binding</keyword>
<evidence type="ECO:0000313" key="7">
    <source>
        <dbReference type="EMBL" id="OLP51991.1"/>
    </source>
</evidence>
<comment type="caution">
    <text evidence="7">The sequence shown here is derived from an EMBL/GenBank/DDBJ whole genome shotgun (WGS) entry which is preliminary data.</text>
</comment>
<dbReference type="GO" id="GO:0003700">
    <property type="term" value="F:DNA-binding transcription factor activity"/>
    <property type="evidence" value="ECO:0007669"/>
    <property type="project" value="TreeGrafter"/>
</dbReference>
<reference evidence="7 8" key="1">
    <citation type="submission" date="2016-09" db="EMBL/GenBank/DDBJ databases">
        <title>Rhizobium oryziradicis sp. nov., isolated from the root of rice.</title>
        <authorList>
            <person name="Zhao J."/>
            <person name="Zhang X."/>
        </authorList>
    </citation>
    <scope>NUCLEOTIDE SEQUENCE [LARGE SCALE GENOMIC DNA]</scope>
    <source>
        <strain evidence="7 8">14971</strain>
    </source>
</reference>
<organism evidence="7 8">
    <name type="scientific">Allorhizobium taibaishanense</name>
    <dbReference type="NCBI Taxonomy" id="887144"/>
    <lineage>
        <taxon>Bacteria</taxon>
        <taxon>Pseudomonadati</taxon>
        <taxon>Pseudomonadota</taxon>
        <taxon>Alphaproteobacteria</taxon>
        <taxon>Hyphomicrobiales</taxon>
        <taxon>Rhizobiaceae</taxon>
        <taxon>Rhizobium/Agrobacterium group</taxon>
        <taxon>Allorhizobium</taxon>
    </lineage>
</organism>
<evidence type="ECO:0000259" key="5">
    <source>
        <dbReference type="PROSITE" id="PS50977"/>
    </source>
</evidence>
<evidence type="ECO:0000313" key="6">
    <source>
        <dbReference type="EMBL" id="MBB4010431.1"/>
    </source>
</evidence>
<dbReference type="PRINTS" id="PR00455">
    <property type="entry name" value="HTHTETR"/>
</dbReference>
<evidence type="ECO:0000313" key="8">
    <source>
        <dbReference type="Proteomes" id="UP000185598"/>
    </source>
</evidence>
<evidence type="ECO:0000313" key="9">
    <source>
        <dbReference type="Proteomes" id="UP000544107"/>
    </source>
</evidence>
<feature type="domain" description="HTH tetR-type" evidence="5">
    <location>
        <begin position="13"/>
        <end position="73"/>
    </location>
</feature>
<keyword evidence="8" id="KW-1185">Reference proteome</keyword>
<evidence type="ECO:0000256" key="1">
    <source>
        <dbReference type="ARBA" id="ARBA00023015"/>
    </source>
</evidence>
<dbReference type="Pfam" id="PF00440">
    <property type="entry name" value="TetR_N"/>
    <property type="match status" value="1"/>
</dbReference>
<dbReference type="PANTHER" id="PTHR30055">
    <property type="entry name" value="HTH-TYPE TRANSCRIPTIONAL REGULATOR RUTR"/>
    <property type="match status" value="1"/>
</dbReference>
<dbReference type="EMBL" id="MKIN01000017">
    <property type="protein sequence ID" value="OLP51991.1"/>
    <property type="molecule type" value="Genomic_DNA"/>
</dbReference>
<keyword evidence="1" id="KW-0805">Transcription regulation</keyword>
<keyword evidence="3" id="KW-0804">Transcription</keyword>
<reference evidence="6 9" key="2">
    <citation type="submission" date="2020-08" db="EMBL/GenBank/DDBJ databases">
        <title>Genomic Encyclopedia of Type Strains, Phase IV (KMG-IV): sequencing the most valuable type-strain genomes for metagenomic binning, comparative biology and taxonomic classification.</title>
        <authorList>
            <person name="Goeker M."/>
        </authorList>
    </citation>
    <scope>NUCLEOTIDE SEQUENCE [LARGE SCALE GENOMIC DNA]</scope>
    <source>
        <strain evidence="6 9">DSM 100021</strain>
    </source>
</reference>
<dbReference type="OrthoDB" id="9816431at2"/>
<dbReference type="InterPro" id="IPR050109">
    <property type="entry name" value="HTH-type_TetR-like_transc_reg"/>
</dbReference>
<dbReference type="SUPFAM" id="SSF46689">
    <property type="entry name" value="Homeodomain-like"/>
    <property type="match status" value="1"/>
</dbReference>
<gene>
    <name evidence="7" type="ORF">BJF91_09575</name>
    <name evidence="6" type="ORF">GGQ71_004732</name>
</gene>
<dbReference type="InterPro" id="IPR009057">
    <property type="entry name" value="Homeodomain-like_sf"/>
</dbReference>
<dbReference type="AlphaFoldDB" id="A0A1Q9AAZ0"/>
<dbReference type="GO" id="GO:0000976">
    <property type="term" value="F:transcription cis-regulatory region binding"/>
    <property type="evidence" value="ECO:0007669"/>
    <property type="project" value="TreeGrafter"/>
</dbReference>
<name>A0A1Q9AAZ0_9HYPH</name>
<sequence>MSNQVTEQPDLAKSKRQRIIEAAATVFCQDGYTGASIDAVATKAGVSRQTIYNHVGDKDGLFKEVVAALTDKAAAKFNDLMETFPTKPVDLEAEVIAFSARFLNQLTQDKTSRWLLRLAENEGGRYPDLFTVWREYGSGRKRSVVAAHLSELALEGHLEFDDPVLAARQYMALLTAEWRAEFQLGRFPSEEECVRMAERAAKTFLRAFARRR</sequence>
<dbReference type="Proteomes" id="UP000185598">
    <property type="component" value="Unassembled WGS sequence"/>
</dbReference>
<dbReference type="FunFam" id="1.10.10.60:FF:000141">
    <property type="entry name" value="TetR family transcriptional regulator"/>
    <property type="match status" value="1"/>
</dbReference>
<dbReference type="RefSeq" id="WP_075612759.1">
    <property type="nucleotide sequence ID" value="NZ_JACIED010000008.1"/>
</dbReference>
<evidence type="ECO:0000256" key="4">
    <source>
        <dbReference type="PROSITE-ProRule" id="PRU00335"/>
    </source>
</evidence>
<dbReference type="PROSITE" id="PS50977">
    <property type="entry name" value="HTH_TETR_2"/>
    <property type="match status" value="1"/>
</dbReference>
<proteinExistence type="predicted"/>
<dbReference type="InterPro" id="IPR001647">
    <property type="entry name" value="HTH_TetR"/>
</dbReference>
<evidence type="ECO:0000256" key="3">
    <source>
        <dbReference type="ARBA" id="ARBA00023163"/>
    </source>
</evidence>
<dbReference type="Proteomes" id="UP000544107">
    <property type="component" value="Unassembled WGS sequence"/>
</dbReference>
<accession>A0A1Q9AAZ0</accession>
<dbReference type="PANTHER" id="PTHR30055:SF146">
    <property type="entry name" value="HTH-TYPE TRANSCRIPTIONAL DUAL REGULATOR CECR"/>
    <property type="match status" value="1"/>
</dbReference>
<dbReference type="InterPro" id="IPR039536">
    <property type="entry name" value="TetR_C_Proteobacteria"/>
</dbReference>
<dbReference type="STRING" id="887144.BJF91_09575"/>
<evidence type="ECO:0000256" key="2">
    <source>
        <dbReference type="ARBA" id="ARBA00023125"/>
    </source>
</evidence>
<protein>
    <submittedName>
        <fullName evidence="6">AcrR family transcriptional regulator</fullName>
    </submittedName>
    <submittedName>
        <fullName evidence="7">TetR family transcriptional regulator</fullName>
    </submittedName>
</protein>